<dbReference type="PANTHER" id="PTHR30093">
    <property type="entry name" value="GENERAL SECRETION PATHWAY PROTEIN G"/>
    <property type="match status" value="1"/>
</dbReference>
<dbReference type="NCBIfam" id="TIGR02532">
    <property type="entry name" value="IV_pilin_GFxxxE"/>
    <property type="match status" value="1"/>
</dbReference>
<keyword evidence="1" id="KW-1133">Transmembrane helix</keyword>
<keyword evidence="1" id="KW-0472">Membrane</keyword>
<dbReference type="SUPFAM" id="SSF54523">
    <property type="entry name" value="Pili subunits"/>
    <property type="match status" value="1"/>
</dbReference>
<protein>
    <submittedName>
        <fullName evidence="2">Fimbrial protein</fullName>
    </submittedName>
</protein>
<dbReference type="RefSeq" id="WP_054896885.1">
    <property type="nucleotide sequence ID" value="NZ_LCYC01000012.1"/>
</dbReference>
<dbReference type="GO" id="GO:0043683">
    <property type="term" value="P:type IV pilus assembly"/>
    <property type="evidence" value="ECO:0007669"/>
    <property type="project" value="InterPro"/>
</dbReference>
<dbReference type="InterPro" id="IPR031982">
    <property type="entry name" value="PilE-like"/>
</dbReference>
<evidence type="ECO:0000256" key="1">
    <source>
        <dbReference type="SAM" id="Phobius"/>
    </source>
</evidence>
<gene>
    <name evidence="2" type="primary">pilE1</name>
    <name evidence="2" type="ORF">PFL603g_01560</name>
</gene>
<evidence type="ECO:0000313" key="2">
    <source>
        <dbReference type="EMBL" id="KWV79189.1"/>
    </source>
</evidence>
<proteinExistence type="predicted"/>
<feature type="transmembrane region" description="Helical" evidence="1">
    <location>
        <begin position="6"/>
        <end position="31"/>
    </location>
</feature>
<dbReference type="InterPro" id="IPR012902">
    <property type="entry name" value="N_methyl_site"/>
</dbReference>
<keyword evidence="1" id="KW-0812">Transmembrane</keyword>
<dbReference type="PATRIC" id="fig|294.195.peg.1647"/>
<accession>A0A109L191</accession>
<dbReference type="AlphaFoldDB" id="A0A109L191"/>
<reference evidence="2 3" key="1">
    <citation type="submission" date="2015-05" db="EMBL/GenBank/DDBJ databases">
        <title>A genomic and transcriptomic approach to investigate the blue pigment phenotype in Pseudomonas fluorescens.</title>
        <authorList>
            <person name="Andreani N.A."/>
            <person name="Cardazzo B."/>
        </authorList>
    </citation>
    <scope>NUCLEOTIDE SEQUENCE [LARGE SCALE GENOMIC DNA]</scope>
    <source>
        <strain evidence="2 3">Ps_40</strain>
    </source>
</reference>
<dbReference type="Pfam" id="PF16732">
    <property type="entry name" value="ComP_DUS"/>
    <property type="match status" value="1"/>
</dbReference>
<dbReference type="Proteomes" id="UP000063434">
    <property type="component" value="Unassembled WGS sequence"/>
</dbReference>
<dbReference type="InterPro" id="IPR045584">
    <property type="entry name" value="Pilin-like"/>
</dbReference>
<evidence type="ECO:0000313" key="3">
    <source>
        <dbReference type="Proteomes" id="UP000063434"/>
    </source>
</evidence>
<dbReference type="Pfam" id="PF07963">
    <property type="entry name" value="N_methyl"/>
    <property type="match status" value="1"/>
</dbReference>
<dbReference type="PROSITE" id="PS00409">
    <property type="entry name" value="PROKAR_NTER_METHYL"/>
    <property type="match status" value="1"/>
</dbReference>
<comment type="caution">
    <text evidence="2">The sequence shown here is derived from an EMBL/GenBank/DDBJ whole genome shotgun (WGS) entry which is preliminary data.</text>
</comment>
<sequence length="134" mass="14139">MGKESQGFTLIELLIVVAIIALLAGIAYPGYLSQVKKAYRAQIVALLSEQAQQLERSYTRNGTFIDAGDVSAGNDHYRISAVLNPQDFDLLATPAADSVMANDACAAFSLTSTGMRGNPGAGPEMSPKVCWGQG</sequence>
<name>A0A109L191_PSEFL</name>
<dbReference type="Gene3D" id="3.30.700.10">
    <property type="entry name" value="Glycoprotein, Type 4 Pilin"/>
    <property type="match status" value="1"/>
</dbReference>
<dbReference type="EMBL" id="LCYC01000012">
    <property type="protein sequence ID" value="KWV79189.1"/>
    <property type="molecule type" value="Genomic_DNA"/>
</dbReference>
<dbReference type="PANTHER" id="PTHR30093:SF47">
    <property type="entry name" value="TYPE IV PILUS NON-CORE MINOR PILIN PILE"/>
    <property type="match status" value="1"/>
</dbReference>
<organism evidence="2 3">
    <name type="scientific">Pseudomonas fluorescens</name>
    <dbReference type="NCBI Taxonomy" id="294"/>
    <lineage>
        <taxon>Bacteria</taxon>
        <taxon>Pseudomonadati</taxon>
        <taxon>Pseudomonadota</taxon>
        <taxon>Gammaproteobacteria</taxon>
        <taxon>Pseudomonadales</taxon>
        <taxon>Pseudomonadaceae</taxon>
        <taxon>Pseudomonas</taxon>
    </lineage>
</organism>